<reference evidence="7 8" key="1">
    <citation type="submission" date="2014-09" db="EMBL/GenBank/DDBJ databases">
        <authorList>
            <person name="Ellenberger Sabrina"/>
        </authorList>
    </citation>
    <scope>NUCLEOTIDE SEQUENCE [LARGE SCALE GENOMIC DNA]</scope>
    <source>
        <strain evidence="7 8">CBS 412.66</strain>
    </source>
</reference>
<evidence type="ECO:0000256" key="3">
    <source>
        <dbReference type="PIRSR" id="PIRSR600269-51"/>
    </source>
</evidence>
<name>A0A0B7MS97_9FUNG</name>
<dbReference type="Pfam" id="PF01179">
    <property type="entry name" value="Cu_amine_oxid"/>
    <property type="match status" value="1"/>
</dbReference>
<evidence type="ECO:0000256" key="4">
    <source>
        <dbReference type="RuleBase" id="RU000672"/>
    </source>
</evidence>
<evidence type="ECO:0000313" key="7">
    <source>
        <dbReference type="EMBL" id="CEP08856.1"/>
    </source>
</evidence>
<dbReference type="EMBL" id="LN720399">
    <property type="protein sequence ID" value="CEP08856.1"/>
    <property type="molecule type" value="Genomic_DNA"/>
</dbReference>
<comment type="subunit">
    <text evidence="2">Homodimer.</text>
</comment>
<feature type="region of interest" description="Disordered" evidence="5">
    <location>
        <begin position="89"/>
        <end position="127"/>
    </location>
</feature>
<comment type="PTM">
    <text evidence="3 4">Topaquinone (TPQ) is generated by copper-dependent autoxidation of a specific tyrosyl residue.</text>
</comment>
<dbReference type="InterPro" id="IPR000269">
    <property type="entry name" value="Cu_amine_oxidase"/>
</dbReference>
<evidence type="ECO:0000256" key="5">
    <source>
        <dbReference type="SAM" id="MobiDB-lite"/>
    </source>
</evidence>
<accession>A0A0B7MS97</accession>
<keyword evidence="3 4" id="KW-0801">TPQ</keyword>
<dbReference type="GO" id="GO:0009308">
    <property type="term" value="P:amine metabolic process"/>
    <property type="evidence" value="ECO:0007669"/>
    <property type="project" value="UniProtKB-UniRule"/>
</dbReference>
<dbReference type="InterPro" id="IPR036460">
    <property type="entry name" value="Cu_amine_oxidase_C_sf"/>
</dbReference>
<comment type="cofactor">
    <cofactor evidence="1">
        <name>Cu cation</name>
        <dbReference type="ChEBI" id="CHEBI:23378"/>
    </cofactor>
</comment>
<comment type="similarity">
    <text evidence="4">Belongs to the copper/topaquinone oxidase family.</text>
</comment>
<keyword evidence="4" id="KW-0186">Copper</keyword>
<dbReference type="InterPro" id="IPR015798">
    <property type="entry name" value="Cu_amine_oxidase_C"/>
</dbReference>
<keyword evidence="4" id="KW-0560">Oxidoreductase</keyword>
<sequence>MAVPTPFVPEDWLFLKLSVANYDYGLYYYFYQDGTFEHHKVKVTGELNTHVLAEDEGTNGMGTIVAPQINAQYHQHFFTMRIDPMTDDQQNSVQQINTYSLPYPTGHPENPFDGNSSDYLNPCKKHT</sequence>
<gene>
    <name evidence="7" type="primary">PARPA_02245.1 scaffold 3493</name>
</gene>
<dbReference type="SUPFAM" id="SSF49998">
    <property type="entry name" value="Amine oxidase catalytic domain"/>
    <property type="match status" value="1"/>
</dbReference>
<proteinExistence type="inferred from homology"/>
<keyword evidence="4" id="KW-0479">Metal-binding</keyword>
<evidence type="ECO:0000256" key="1">
    <source>
        <dbReference type="ARBA" id="ARBA00001935"/>
    </source>
</evidence>
<dbReference type="EC" id="1.4.3.-" evidence="4"/>
<dbReference type="PANTHER" id="PTHR10638">
    <property type="entry name" value="COPPER AMINE OXIDASE"/>
    <property type="match status" value="1"/>
</dbReference>
<keyword evidence="8" id="KW-1185">Reference proteome</keyword>
<feature type="compositionally biased region" description="Polar residues" evidence="5">
    <location>
        <begin position="89"/>
        <end position="100"/>
    </location>
</feature>
<feature type="domain" description="Copper amine oxidase catalytic" evidence="6">
    <location>
        <begin position="18"/>
        <end position="112"/>
    </location>
</feature>
<dbReference type="Proteomes" id="UP000054107">
    <property type="component" value="Unassembled WGS sequence"/>
</dbReference>
<dbReference type="STRING" id="35722.A0A0B7MS97"/>
<dbReference type="GO" id="GO:0048038">
    <property type="term" value="F:quinone binding"/>
    <property type="evidence" value="ECO:0007669"/>
    <property type="project" value="InterPro"/>
</dbReference>
<dbReference type="PANTHER" id="PTHR10638:SF86">
    <property type="entry name" value="COPPER AMINE OXIDASE 1-RELATED"/>
    <property type="match status" value="1"/>
</dbReference>
<protein>
    <recommendedName>
        <fullName evidence="4">Amine oxidase</fullName>
        <ecNumber evidence="4">1.4.3.-</ecNumber>
    </recommendedName>
</protein>
<dbReference type="OrthoDB" id="8250332at2759"/>
<evidence type="ECO:0000259" key="6">
    <source>
        <dbReference type="Pfam" id="PF01179"/>
    </source>
</evidence>
<feature type="modified residue" description="2',4',5'-topaquinone" evidence="3">
    <location>
        <position position="22"/>
    </location>
</feature>
<dbReference type="AlphaFoldDB" id="A0A0B7MS97"/>
<evidence type="ECO:0000256" key="2">
    <source>
        <dbReference type="ARBA" id="ARBA00011738"/>
    </source>
</evidence>
<evidence type="ECO:0000313" key="8">
    <source>
        <dbReference type="Proteomes" id="UP000054107"/>
    </source>
</evidence>
<dbReference type="GO" id="GO:0005507">
    <property type="term" value="F:copper ion binding"/>
    <property type="evidence" value="ECO:0007669"/>
    <property type="project" value="InterPro"/>
</dbReference>
<dbReference type="GO" id="GO:0008131">
    <property type="term" value="F:primary methylamine oxidase activity"/>
    <property type="evidence" value="ECO:0007669"/>
    <property type="project" value="InterPro"/>
</dbReference>
<comment type="cofactor">
    <cofactor evidence="4">
        <name>Cu cation</name>
        <dbReference type="ChEBI" id="CHEBI:23378"/>
    </cofactor>
    <text evidence="4">Contains 1 topaquinone per subunit.</text>
</comment>
<organism evidence="7 8">
    <name type="scientific">Parasitella parasitica</name>
    <dbReference type="NCBI Taxonomy" id="35722"/>
    <lineage>
        <taxon>Eukaryota</taxon>
        <taxon>Fungi</taxon>
        <taxon>Fungi incertae sedis</taxon>
        <taxon>Mucoromycota</taxon>
        <taxon>Mucoromycotina</taxon>
        <taxon>Mucoromycetes</taxon>
        <taxon>Mucorales</taxon>
        <taxon>Mucorineae</taxon>
        <taxon>Mucoraceae</taxon>
        <taxon>Parasitella</taxon>
    </lineage>
</organism>
<dbReference type="Gene3D" id="2.70.98.20">
    <property type="entry name" value="Copper amine oxidase, catalytic domain"/>
    <property type="match status" value="1"/>
</dbReference>